<dbReference type="InterPro" id="IPR035919">
    <property type="entry name" value="EAL_sf"/>
</dbReference>
<dbReference type="SUPFAM" id="SSF141868">
    <property type="entry name" value="EAL domain-like"/>
    <property type="match status" value="1"/>
</dbReference>
<dbReference type="GO" id="GO:0071111">
    <property type="term" value="F:cyclic-guanylate-specific phosphodiesterase activity"/>
    <property type="evidence" value="ECO:0007669"/>
    <property type="project" value="InterPro"/>
</dbReference>
<protein>
    <submittedName>
        <fullName evidence="2">EAL domain-containing protein</fullName>
    </submittedName>
</protein>
<evidence type="ECO:0000259" key="1">
    <source>
        <dbReference type="PROSITE" id="PS50883"/>
    </source>
</evidence>
<dbReference type="PANTHER" id="PTHR33121:SF70">
    <property type="entry name" value="SIGNALING PROTEIN YKOW"/>
    <property type="match status" value="1"/>
</dbReference>
<dbReference type="Pfam" id="PF00563">
    <property type="entry name" value="EAL"/>
    <property type="match status" value="1"/>
</dbReference>
<sequence>DMLLVSNNKIVAEGIETKEQAVIMASLGCNIGQGYYFGKPEPR</sequence>
<proteinExistence type="predicted"/>
<comment type="caution">
    <text evidence="2">The sequence shown here is derived from an EMBL/GenBank/DDBJ whole genome shotgun (WGS) entry which is preliminary data.</text>
</comment>
<gene>
    <name evidence="2" type="ORF">HWA77_12175</name>
</gene>
<dbReference type="Gene3D" id="3.20.20.450">
    <property type="entry name" value="EAL domain"/>
    <property type="match status" value="1"/>
</dbReference>
<dbReference type="InterPro" id="IPR050706">
    <property type="entry name" value="Cyclic-di-GMP_PDE-like"/>
</dbReference>
<name>A0A850QWG4_PHODD</name>
<dbReference type="Proteomes" id="UP000533429">
    <property type="component" value="Unassembled WGS sequence"/>
</dbReference>
<feature type="domain" description="EAL" evidence="1">
    <location>
        <begin position="1"/>
        <end position="43"/>
    </location>
</feature>
<dbReference type="EMBL" id="JABXOR010000754">
    <property type="protein sequence ID" value="NVP00970.1"/>
    <property type="molecule type" value="Genomic_DNA"/>
</dbReference>
<evidence type="ECO:0000313" key="2">
    <source>
        <dbReference type="EMBL" id="NVP00970.1"/>
    </source>
</evidence>
<dbReference type="PROSITE" id="PS50883">
    <property type="entry name" value="EAL"/>
    <property type="match status" value="1"/>
</dbReference>
<dbReference type="InterPro" id="IPR001633">
    <property type="entry name" value="EAL_dom"/>
</dbReference>
<evidence type="ECO:0000313" key="3">
    <source>
        <dbReference type="Proteomes" id="UP000533429"/>
    </source>
</evidence>
<feature type="non-terminal residue" evidence="2">
    <location>
        <position position="1"/>
    </location>
</feature>
<dbReference type="PANTHER" id="PTHR33121">
    <property type="entry name" value="CYCLIC DI-GMP PHOSPHODIESTERASE PDEF"/>
    <property type="match status" value="1"/>
</dbReference>
<accession>A0A850QWG4</accession>
<dbReference type="AlphaFoldDB" id="A0A850QWG4"/>
<reference evidence="2 3" key="1">
    <citation type="submission" date="2020-06" db="EMBL/GenBank/DDBJ databases">
        <title>Photobacterium damselae subsp. damselae comparative genomics.</title>
        <authorList>
            <person name="Osorio C.R."/>
        </authorList>
    </citation>
    <scope>NUCLEOTIDE SEQUENCE [LARGE SCALE GENOMIC DNA]</scope>
    <source>
        <strain evidence="2 3">TW250/03</strain>
    </source>
</reference>
<organism evidence="2 3">
    <name type="scientific">Photobacterium damselae subsp. damselae</name>
    <name type="common">Listonella damsela</name>
    <dbReference type="NCBI Taxonomy" id="85581"/>
    <lineage>
        <taxon>Bacteria</taxon>
        <taxon>Pseudomonadati</taxon>
        <taxon>Pseudomonadota</taxon>
        <taxon>Gammaproteobacteria</taxon>
        <taxon>Vibrionales</taxon>
        <taxon>Vibrionaceae</taxon>
        <taxon>Photobacterium</taxon>
    </lineage>
</organism>